<dbReference type="AlphaFoldDB" id="A0AAD9H0D1"/>
<proteinExistence type="predicted"/>
<keyword evidence="3" id="KW-1185">Reference proteome</keyword>
<sequence length="681" mass="76376">MALWSLVCLLSEKKLTTQAMQCLEPLCALDCSTRSIEEQETLLQANILLAELCSVVCSNSRKADDRDLWARRVTQTEKCIYSADAAIARQVPCSNASKLRLVKAKFLLQQQLKSNRVNKDKRMLEILCEGLKSCAEIDDQEIADKFRKYFGVKLKACLVKMHAATTMAKGSDNGHRFAENLKYLRTSVSNYVDKMFLLWLVEVTCHTAIASFQQTNTTEIDQLVVFGQEFFDKVVLEQPVSSDFRIHHLIITGFYYLRIEKRTKVAPLLDQVETLIRGSGGESGQKSIGMKETYLKTILDSIRVIVTEWSDPNAARDLAMNTILAAQANLKVFAQHSAVRSMLIATLFDMLHVYCRLLGVQCRYTDMGFSILQMTALFATYRPELERTMFYRVFLARCHTLIAKYATAIGKVKDAIAHLNYIVNKVLPAPTTEDTSYSDAYLDVWVDVLDTAMYCCGVATQPSASDGNGVQIKQIYPSRVLLEWVAKVLKSDGLKHHVKKCCSLELRAKYDLALAKWMWATEMMSIEEKGNAATTSLFTRHVELEDLRPKAIALLSEALEHMNSIAPCCEATSEVMVLFGPQLVAFGKVQEGEEMLATAIQTSTQSKNVLLQTRLLATVFEIYTKKRLDKARATAASKYEKKLAVLQRRIAAAQAEEATTNVLLRWTAGSCNVNKSTPSRG</sequence>
<protein>
    <submittedName>
        <fullName evidence="2">Uncharacterized protein</fullName>
    </submittedName>
</protein>
<evidence type="ECO:0000256" key="1">
    <source>
        <dbReference type="SAM" id="SignalP"/>
    </source>
</evidence>
<feature type="chain" id="PRO_5042276561" evidence="1">
    <location>
        <begin position="20"/>
        <end position="681"/>
    </location>
</feature>
<gene>
    <name evidence="2" type="ORF">P3T76_000309</name>
</gene>
<comment type="caution">
    <text evidence="2">The sequence shown here is derived from an EMBL/GenBank/DDBJ whole genome shotgun (WGS) entry which is preliminary data.</text>
</comment>
<name>A0AAD9H0D1_9STRA</name>
<dbReference type="Proteomes" id="UP001259832">
    <property type="component" value="Unassembled WGS sequence"/>
</dbReference>
<reference evidence="2" key="1">
    <citation type="submission" date="2023-08" db="EMBL/GenBank/DDBJ databases">
        <title>Reference Genome Resource for the Citrus Pathogen Phytophthora citrophthora.</title>
        <authorList>
            <person name="Moller H."/>
            <person name="Coetzee B."/>
            <person name="Rose L.J."/>
            <person name="Van Niekerk J.M."/>
        </authorList>
    </citation>
    <scope>NUCLEOTIDE SEQUENCE</scope>
    <source>
        <strain evidence="2">STE-U-9442</strain>
    </source>
</reference>
<accession>A0AAD9H0D1</accession>
<dbReference type="EMBL" id="JASMQC010000001">
    <property type="protein sequence ID" value="KAK1948019.1"/>
    <property type="molecule type" value="Genomic_DNA"/>
</dbReference>
<keyword evidence="1" id="KW-0732">Signal</keyword>
<feature type="signal peptide" evidence="1">
    <location>
        <begin position="1"/>
        <end position="19"/>
    </location>
</feature>
<evidence type="ECO:0000313" key="3">
    <source>
        <dbReference type="Proteomes" id="UP001259832"/>
    </source>
</evidence>
<organism evidence="2 3">
    <name type="scientific">Phytophthora citrophthora</name>
    <dbReference type="NCBI Taxonomy" id="4793"/>
    <lineage>
        <taxon>Eukaryota</taxon>
        <taxon>Sar</taxon>
        <taxon>Stramenopiles</taxon>
        <taxon>Oomycota</taxon>
        <taxon>Peronosporomycetes</taxon>
        <taxon>Peronosporales</taxon>
        <taxon>Peronosporaceae</taxon>
        <taxon>Phytophthora</taxon>
    </lineage>
</organism>
<evidence type="ECO:0000313" key="2">
    <source>
        <dbReference type="EMBL" id="KAK1948019.1"/>
    </source>
</evidence>